<dbReference type="AlphaFoldDB" id="A0A5N5SKN8"/>
<feature type="repeat" description="ANK" evidence="3">
    <location>
        <begin position="308"/>
        <end position="335"/>
    </location>
</feature>
<sequence>MLNLYLDIVINYITFKMTATAAKRWTLNSQLLLAIQNNDVTGASKLFNEGLDADTRFCINSEKLPAICLSVRNNDLNMVKLLIGLGASVNQRDSNGESPLHITCEHGYFLIAKLLLDNRADVQCKNKNGQTPIHLAAKMGRTDMVNVLISYGASLNKTDNLGRTPLHYAAAINYSAVVRVLLEAGADAKVIDKHGNTALHFAADSVGMNSEGIVYLCTTYPLAALRSNEQSKTPLHIVVGANRRGQEEALRVMLNAITVKGSLALPVLLSPRSQRGHTPLHLAVLERKVSLVRLLIASGAEVDTRDQLGRTPLDCAVRDSDWNIVALLLAAGASVRRLINEGRMIHHVEDDLMCDMLLNSAFIPMKLTALCRRTISRTWGPTFQRNLASIPRRWRDFLVI</sequence>
<evidence type="ECO:0000313" key="4">
    <source>
        <dbReference type="EMBL" id="KAB7494278.1"/>
    </source>
</evidence>
<dbReference type="PROSITE" id="PS50297">
    <property type="entry name" value="ANK_REP_REGION"/>
    <property type="match status" value="5"/>
</dbReference>
<name>A0A5N5SKN8_9CRUS</name>
<reference evidence="4 5" key="1">
    <citation type="journal article" date="2019" name="PLoS Biol.">
        <title>Sex chromosomes control vertical transmission of feminizing Wolbachia symbionts in an isopod.</title>
        <authorList>
            <person name="Becking T."/>
            <person name="Chebbi M.A."/>
            <person name="Giraud I."/>
            <person name="Moumen B."/>
            <person name="Laverre T."/>
            <person name="Caubet Y."/>
            <person name="Peccoud J."/>
            <person name="Gilbert C."/>
            <person name="Cordaux R."/>
        </authorList>
    </citation>
    <scope>NUCLEOTIDE SEQUENCE [LARGE SCALE GENOMIC DNA]</scope>
    <source>
        <strain evidence="4">ANa2</strain>
        <tissue evidence="4">Whole body excluding digestive tract and cuticle</tissue>
    </source>
</reference>
<evidence type="ECO:0000256" key="2">
    <source>
        <dbReference type="ARBA" id="ARBA00023043"/>
    </source>
</evidence>
<evidence type="ECO:0000256" key="1">
    <source>
        <dbReference type="ARBA" id="ARBA00022737"/>
    </source>
</evidence>
<feature type="repeat" description="ANK" evidence="3">
    <location>
        <begin position="62"/>
        <end position="94"/>
    </location>
</feature>
<feature type="repeat" description="ANK" evidence="3">
    <location>
        <begin position="275"/>
        <end position="307"/>
    </location>
</feature>
<dbReference type="Proteomes" id="UP000326759">
    <property type="component" value="Unassembled WGS sequence"/>
</dbReference>
<accession>A0A5N5SKN8</accession>
<feature type="repeat" description="ANK" evidence="3">
    <location>
        <begin position="128"/>
        <end position="160"/>
    </location>
</feature>
<dbReference type="InterPro" id="IPR036770">
    <property type="entry name" value="Ankyrin_rpt-contain_sf"/>
</dbReference>
<organism evidence="4 5">
    <name type="scientific">Armadillidium nasatum</name>
    <dbReference type="NCBI Taxonomy" id="96803"/>
    <lineage>
        <taxon>Eukaryota</taxon>
        <taxon>Metazoa</taxon>
        <taxon>Ecdysozoa</taxon>
        <taxon>Arthropoda</taxon>
        <taxon>Crustacea</taxon>
        <taxon>Multicrustacea</taxon>
        <taxon>Malacostraca</taxon>
        <taxon>Eumalacostraca</taxon>
        <taxon>Peracarida</taxon>
        <taxon>Isopoda</taxon>
        <taxon>Oniscidea</taxon>
        <taxon>Crinocheta</taxon>
        <taxon>Armadillidiidae</taxon>
        <taxon>Armadillidium</taxon>
    </lineage>
</organism>
<dbReference type="EMBL" id="SEYY01024248">
    <property type="protein sequence ID" value="KAB7494278.1"/>
    <property type="molecule type" value="Genomic_DNA"/>
</dbReference>
<feature type="repeat" description="ANK" evidence="3">
    <location>
        <begin position="95"/>
        <end position="127"/>
    </location>
</feature>
<dbReference type="SMART" id="SM00248">
    <property type="entry name" value="ANK"/>
    <property type="match status" value="9"/>
</dbReference>
<dbReference type="InterPro" id="IPR002110">
    <property type="entry name" value="Ankyrin_rpt"/>
</dbReference>
<keyword evidence="1" id="KW-0677">Repeat</keyword>
<dbReference type="PROSITE" id="PS50088">
    <property type="entry name" value="ANK_REPEAT"/>
    <property type="match status" value="6"/>
</dbReference>
<keyword evidence="2 3" id="KW-0040">ANK repeat</keyword>
<dbReference type="Pfam" id="PF12796">
    <property type="entry name" value="Ank_2"/>
    <property type="match status" value="2"/>
</dbReference>
<dbReference type="SUPFAM" id="SSF48403">
    <property type="entry name" value="Ankyrin repeat"/>
    <property type="match status" value="1"/>
</dbReference>
<dbReference type="Pfam" id="PF00023">
    <property type="entry name" value="Ank"/>
    <property type="match status" value="1"/>
</dbReference>
<dbReference type="OrthoDB" id="6430205at2759"/>
<dbReference type="PRINTS" id="PR01415">
    <property type="entry name" value="ANKYRIN"/>
</dbReference>
<feature type="repeat" description="ANK" evidence="3">
    <location>
        <begin position="161"/>
        <end position="193"/>
    </location>
</feature>
<proteinExistence type="predicted"/>
<protein>
    <submittedName>
        <fullName evidence="4">Ankyrin-1</fullName>
    </submittedName>
</protein>
<comment type="caution">
    <text evidence="4">The sequence shown here is derived from an EMBL/GenBank/DDBJ whole genome shotgun (WGS) entry which is preliminary data.</text>
</comment>
<evidence type="ECO:0000256" key="3">
    <source>
        <dbReference type="PROSITE-ProRule" id="PRU00023"/>
    </source>
</evidence>
<evidence type="ECO:0000313" key="5">
    <source>
        <dbReference type="Proteomes" id="UP000326759"/>
    </source>
</evidence>
<keyword evidence="5" id="KW-1185">Reference proteome</keyword>
<dbReference type="Gene3D" id="1.25.40.20">
    <property type="entry name" value="Ankyrin repeat-containing domain"/>
    <property type="match status" value="3"/>
</dbReference>
<gene>
    <name evidence="4" type="primary">ANK1_1</name>
    <name evidence="4" type="ORF">Anas_07821</name>
</gene>
<dbReference type="PANTHER" id="PTHR24178">
    <property type="entry name" value="MOLTING PROTEIN MLT-4"/>
    <property type="match status" value="1"/>
</dbReference>